<keyword evidence="3" id="KW-0862">Zinc</keyword>
<dbReference type="SUPFAM" id="SSF144232">
    <property type="entry name" value="HIT/MYND zinc finger-like"/>
    <property type="match status" value="1"/>
</dbReference>
<dbReference type="Pfam" id="PF01753">
    <property type="entry name" value="zf-MYND"/>
    <property type="match status" value="1"/>
</dbReference>
<dbReference type="PROSITE" id="PS01360">
    <property type="entry name" value="ZF_MYND_1"/>
    <property type="match status" value="1"/>
</dbReference>
<protein>
    <recommendedName>
        <fullName evidence="5">MYND-type domain-containing protein</fullName>
    </recommendedName>
</protein>
<evidence type="ECO:0000256" key="4">
    <source>
        <dbReference type="PROSITE-ProRule" id="PRU00134"/>
    </source>
</evidence>
<dbReference type="Proteomes" id="UP001610563">
    <property type="component" value="Unassembled WGS sequence"/>
</dbReference>
<evidence type="ECO:0000313" key="6">
    <source>
        <dbReference type="EMBL" id="KAL2785247.1"/>
    </source>
</evidence>
<keyword evidence="7" id="KW-1185">Reference proteome</keyword>
<dbReference type="InterPro" id="IPR002893">
    <property type="entry name" value="Znf_MYND"/>
</dbReference>
<dbReference type="EMBL" id="JBFTWV010000150">
    <property type="protein sequence ID" value="KAL2785247.1"/>
    <property type="molecule type" value="Genomic_DNA"/>
</dbReference>
<keyword evidence="2 4" id="KW-0863">Zinc-finger</keyword>
<name>A0ABR4FQE3_9EURO</name>
<accession>A0ABR4FQE3</accession>
<evidence type="ECO:0000313" key="7">
    <source>
        <dbReference type="Proteomes" id="UP001610563"/>
    </source>
</evidence>
<sequence length="324" mass="37263">MSNTTVTSRLLDGCGHCGKTETLLPCTGCDAMLYCNQEHQAAHVETHQQCCKSIKKCRKYCQKYEEASHQNLPVDISLDQYLDARMSWGYNLACLLTTRGHEEAIKHYMEVLRLGRLGPGNSWFNIHRFIAWTLFELDKDHDCYDFITAWVTAACRESDLAEDTMLYTRFRRASLLEAVELPWKSINDIRLVAPVILMKLKLLFDLQAMDTTTKVVGPKVPLEILDNIRFYVPSSSVILANPELLRSNDHSATIVILQQQTRSLYKKATEVRVHLTKELKQNDRHSIVSRHIKLDLEFSHNCWVVVPGATDYINKLQAEMEKYV</sequence>
<evidence type="ECO:0000259" key="5">
    <source>
        <dbReference type="PROSITE" id="PS50865"/>
    </source>
</evidence>
<dbReference type="Gene3D" id="6.10.140.2220">
    <property type="match status" value="1"/>
</dbReference>
<feature type="domain" description="MYND-type" evidence="5">
    <location>
        <begin position="14"/>
        <end position="51"/>
    </location>
</feature>
<keyword evidence="1" id="KW-0479">Metal-binding</keyword>
<comment type="caution">
    <text evidence="6">The sequence shown here is derived from an EMBL/GenBank/DDBJ whole genome shotgun (WGS) entry which is preliminary data.</text>
</comment>
<gene>
    <name evidence="6" type="ORF">BJX66DRAFT_315204</name>
</gene>
<evidence type="ECO:0000256" key="1">
    <source>
        <dbReference type="ARBA" id="ARBA00022723"/>
    </source>
</evidence>
<dbReference type="PROSITE" id="PS50865">
    <property type="entry name" value="ZF_MYND_2"/>
    <property type="match status" value="1"/>
</dbReference>
<evidence type="ECO:0000256" key="3">
    <source>
        <dbReference type="ARBA" id="ARBA00022833"/>
    </source>
</evidence>
<evidence type="ECO:0000256" key="2">
    <source>
        <dbReference type="ARBA" id="ARBA00022771"/>
    </source>
</evidence>
<reference evidence="6 7" key="1">
    <citation type="submission" date="2024-07" db="EMBL/GenBank/DDBJ databases">
        <title>Section-level genome sequencing and comparative genomics of Aspergillus sections Usti and Cavernicolus.</title>
        <authorList>
            <consortium name="Lawrence Berkeley National Laboratory"/>
            <person name="Nybo J.L."/>
            <person name="Vesth T.C."/>
            <person name="Theobald S."/>
            <person name="Frisvad J.C."/>
            <person name="Larsen T.O."/>
            <person name="Kjaerboelling I."/>
            <person name="Rothschild-Mancinelli K."/>
            <person name="Lyhne E.K."/>
            <person name="Kogle M.E."/>
            <person name="Barry K."/>
            <person name="Clum A."/>
            <person name="Na H."/>
            <person name="Ledsgaard L."/>
            <person name="Lin J."/>
            <person name="Lipzen A."/>
            <person name="Kuo A."/>
            <person name="Riley R."/>
            <person name="Mondo S."/>
            <person name="Labutti K."/>
            <person name="Haridas S."/>
            <person name="Pangalinan J."/>
            <person name="Salamov A.A."/>
            <person name="Simmons B.A."/>
            <person name="Magnuson J.K."/>
            <person name="Chen J."/>
            <person name="Drula E."/>
            <person name="Henrissat B."/>
            <person name="Wiebenga A."/>
            <person name="Lubbers R.J."/>
            <person name="Gomes A.C."/>
            <person name="Makela M.R."/>
            <person name="Stajich J."/>
            <person name="Grigoriev I.V."/>
            <person name="Mortensen U.H."/>
            <person name="De Vries R.P."/>
            <person name="Baker S.E."/>
            <person name="Andersen M.R."/>
        </authorList>
    </citation>
    <scope>NUCLEOTIDE SEQUENCE [LARGE SCALE GENOMIC DNA]</scope>
    <source>
        <strain evidence="6 7">CBS 209.92</strain>
    </source>
</reference>
<organism evidence="6 7">
    <name type="scientific">Aspergillus keveii</name>
    <dbReference type="NCBI Taxonomy" id="714993"/>
    <lineage>
        <taxon>Eukaryota</taxon>
        <taxon>Fungi</taxon>
        <taxon>Dikarya</taxon>
        <taxon>Ascomycota</taxon>
        <taxon>Pezizomycotina</taxon>
        <taxon>Eurotiomycetes</taxon>
        <taxon>Eurotiomycetidae</taxon>
        <taxon>Eurotiales</taxon>
        <taxon>Aspergillaceae</taxon>
        <taxon>Aspergillus</taxon>
        <taxon>Aspergillus subgen. Nidulantes</taxon>
    </lineage>
</organism>
<proteinExistence type="predicted"/>